<reference evidence="1" key="2">
    <citation type="journal article" date="2015" name="Fish Shellfish Immunol.">
        <title>Early steps in the European eel (Anguilla anguilla)-Vibrio vulnificus interaction in the gills: Role of the RtxA13 toxin.</title>
        <authorList>
            <person name="Callol A."/>
            <person name="Pajuelo D."/>
            <person name="Ebbesson L."/>
            <person name="Teles M."/>
            <person name="MacKenzie S."/>
            <person name="Amaro C."/>
        </authorList>
    </citation>
    <scope>NUCLEOTIDE SEQUENCE</scope>
</reference>
<accession>A0A0E9SXR0</accession>
<sequence length="19" mass="2182">MITDCGSPEGERERERTSE</sequence>
<organism evidence="1">
    <name type="scientific">Anguilla anguilla</name>
    <name type="common">European freshwater eel</name>
    <name type="synonym">Muraena anguilla</name>
    <dbReference type="NCBI Taxonomy" id="7936"/>
    <lineage>
        <taxon>Eukaryota</taxon>
        <taxon>Metazoa</taxon>
        <taxon>Chordata</taxon>
        <taxon>Craniata</taxon>
        <taxon>Vertebrata</taxon>
        <taxon>Euteleostomi</taxon>
        <taxon>Actinopterygii</taxon>
        <taxon>Neopterygii</taxon>
        <taxon>Teleostei</taxon>
        <taxon>Anguilliformes</taxon>
        <taxon>Anguillidae</taxon>
        <taxon>Anguilla</taxon>
    </lineage>
</organism>
<reference evidence="1" key="1">
    <citation type="submission" date="2014-11" db="EMBL/GenBank/DDBJ databases">
        <authorList>
            <person name="Amaro Gonzalez C."/>
        </authorList>
    </citation>
    <scope>NUCLEOTIDE SEQUENCE</scope>
</reference>
<evidence type="ECO:0000313" key="1">
    <source>
        <dbReference type="EMBL" id="JAH46086.1"/>
    </source>
</evidence>
<proteinExistence type="predicted"/>
<protein>
    <submittedName>
        <fullName evidence="1">Uncharacterized protein</fullName>
    </submittedName>
</protein>
<dbReference type="AlphaFoldDB" id="A0A0E9SXR0"/>
<name>A0A0E9SXR0_ANGAN</name>
<dbReference type="EMBL" id="GBXM01062491">
    <property type="protein sequence ID" value="JAH46086.1"/>
    <property type="molecule type" value="Transcribed_RNA"/>
</dbReference>